<proteinExistence type="predicted"/>
<dbReference type="InterPro" id="IPR023811">
    <property type="entry name" value="CHP04076"/>
</dbReference>
<dbReference type="EMBL" id="CP065938">
    <property type="protein sequence ID" value="UWX05999.1"/>
    <property type="molecule type" value="Genomic_DNA"/>
</dbReference>
<reference evidence="1" key="1">
    <citation type="submission" date="2020-12" db="EMBL/GenBank/DDBJ databases">
        <title>Taurinivorans muris gen. nov., sp. nov., fundamental and realized metabolic niche of a ubiquitous sulfidogenic bacterium in the murine intestine.</title>
        <authorList>
            <person name="Ye H."/>
            <person name="Hanson B.T."/>
            <person name="Loy A."/>
        </authorList>
    </citation>
    <scope>NUCLEOTIDE SEQUENCE</scope>
    <source>
        <strain evidence="1">LT0009</strain>
    </source>
</reference>
<name>A0ABY5Y1D8_9BACT</name>
<sequence>MDKQKRIPLKVTVLRVMKTEDVFDKPIPEQVSHAPNCCARLKEEQVFIIDENGECSVDFPCTWAWHDLFPVITAMQTGGHFVMKKRPGIQYSCCTDGTMPVVFKIEYLDNEHQNEKNIQEKYVGEKEGNIRCPLKITVVKTMMPGDIYKNSLPEVDMPHNEPMLKEGQSFMVGENGRCPENFPSFAWHDLNHYVLSLQLGGNFPEFPKGTVYACSTDGLFPVFFHLERV</sequence>
<evidence type="ECO:0000313" key="2">
    <source>
        <dbReference type="Proteomes" id="UP001058120"/>
    </source>
</evidence>
<dbReference type="RefSeq" id="WP_334315595.1">
    <property type="nucleotide sequence ID" value="NZ_CP065938.1"/>
</dbReference>
<dbReference type="NCBIfam" id="TIGR04076">
    <property type="entry name" value="TIGR04076 family protein"/>
    <property type="match status" value="2"/>
</dbReference>
<keyword evidence="2" id="KW-1185">Reference proteome</keyword>
<dbReference type="Proteomes" id="UP001058120">
    <property type="component" value="Chromosome"/>
</dbReference>
<gene>
    <name evidence="1" type="ORF">JBF11_01360</name>
</gene>
<organism evidence="1 2">
    <name type="scientific">Taurinivorans muris</name>
    <dbReference type="NCBI Taxonomy" id="2787751"/>
    <lineage>
        <taxon>Bacteria</taxon>
        <taxon>Pseudomonadati</taxon>
        <taxon>Thermodesulfobacteriota</taxon>
        <taxon>Desulfovibrionia</taxon>
        <taxon>Desulfovibrionales</taxon>
        <taxon>Desulfovibrionaceae</taxon>
        <taxon>Taurinivorans</taxon>
    </lineage>
</organism>
<accession>A0ABY5Y1D8</accession>
<evidence type="ECO:0000313" key="1">
    <source>
        <dbReference type="EMBL" id="UWX05999.1"/>
    </source>
</evidence>
<protein>
    <submittedName>
        <fullName evidence="1">TIGR04076 family protein</fullName>
    </submittedName>
</protein>